<dbReference type="InterPro" id="IPR036034">
    <property type="entry name" value="PDZ_sf"/>
</dbReference>
<accession>A0A4U1L7D3</accession>
<evidence type="ECO:0000313" key="4">
    <source>
        <dbReference type="EMBL" id="TKD52265.1"/>
    </source>
</evidence>
<dbReference type="GO" id="GO:0004175">
    <property type="term" value="F:endopeptidase activity"/>
    <property type="evidence" value="ECO:0007669"/>
    <property type="project" value="TreeGrafter"/>
</dbReference>
<dbReference type="SUPFAM" id="SSF52096">
    <property type="entry name" value="ClpP/crotonase"/>
    <property type="match status" value="1"/>
</dbReference>
<protein>
    <submittedName>
        <fullName evidence="4">Peptidase S41</fullName>
    </submittedName>
</protein>
<reference evidence="4 5" key="1">
    <citation type="submission" date="2019-04" db="EMBL/GenBank/DDBJ databases">
        <authorList>
            <person name="Yang Y."/>
            <person name="Wei D."/>
        </authorList>
    </citation>
    <scope>NUCLEOTIDE SEQUENCE [LARGE SCALE GENOMIC DNA]</scope>
    <source>
        <strain evidence="4 5">L-1-4w-11</strain>
    </source>
</reference>
<evidence type="ECO:0000256" key="2">
    <source>
        <dbReference type="SAM" id="SignalP"/>
    </source>
</evidence>
<gene>
    <name evidence="4" type="ORF">FBR43_11760</name>
</gene>
<feature type="signal peptide" evidence="2">
    <location>
        <begin position="1"/>
        <end position="25"/>
    </location>
</feature>
<dbReference type="InterPro" id="IPR029045">
    <property type="entry name" value="ClpP/crotonase-like_dom_sf"/>
</dbReference>
<dbReference type="Pfam" id="PF18294">
    <property type="entry name" value="Pept_S41_N"/>
    <property type="match status" value="1"/>
</dbReference>
<organism evidence="4 5">
    <name type="scientific">Sphingomonas baiyangensis</name>
    <dbReference type="NCBI Taxonomy" id="2572576"/>
    <lineage>
        <taxon>Bacteria</taxon>
        <taxon>Pseudomonadati</taxon>
        <taxon>Pseudomonadota</taxon>
        <taxon>Alphaproteobacteria</taxon>
        <taxon>Sphingomonadales</taxon>
        <taxon>Sphingomonadaceae</taxon>
        <taxon>Sphingomonas</taxon>
    </lineage>
</organism>
<evidence type="ECO:0000259" key="3">
    <source>
        <dbReference type="SMART" id="SM00245"/>
    </source>
</evidence>
<sequence length="484" mass="50734">MRRLGAPLALIAMLAGCGGGGGGSAGGTAVVPAPTPTPTPGATTPPVTTACSVAARKDWVTARMREWYLFPETLPANPNPGGFGTVEAYLDSLTATARAQGRDRYFTYITSIAEENAFYQQGASAGFGFRLSYNEAADRVYVAESYEGTPALAAGIDRGAELVAIGTAENNLRSVGAIMASEGPGGVSAALGPSDPGVQRVIRFNEPTGTQRTVTIAKADYAIEPVSSRYGLRVIDDGGRRVGYVNLRTFISPADPALRNAFAQLRAQGINDLIVDFRYNGGGLISIADLMGDLMGRDRAASDIWSRTVFRPEKASQNSTRFFNPQPQSVAPMRVAFIGTSGTASASELVINAMRPYLGTNAALVGTNTFGKPVGQIGLDNAPCDDRLRVVALKVDNANGQGDYYQGLAPVMERTCQAPDDLSRPLGDPQEASTRAALDFLAGGQCTGIAGASASLARMAAPPQRQLLMPDRPSTAQREVPGSF</sequence>
<proteinExistence type="predicted"/>
<comment type="caution">
    <text evidence="4">The sequence shown here is derived from an EMBL/GenBank/DDBJ whole genome shotgun (WGS) entry which is preliminary data.</text>
</comment>
<dbReference type="InterPro" id="IPR041613">
    <property type="entry name" value="Pept_S41_N"/>
</dbReference>
<evidence type="ECO:0000256" key="1">
    <source>
        <dbReference type="SAM" id="MobiDB-lite"/>
    </source>
</evidence>
<feature type="chain" id="PRO_5021019536" evidence="2">
    <location>
        <begin position="26"/>
        <end position="484"/>
    </location>
</feature>
<dbReference type="OrthoDB" id="7168509at2"/>
<evidence type="ECO:0000313" key="5">
    <source>
        <dbReference type="Proteomes" id="UP000309138"/>
    </source>
</evidence>
<keyword evidence="2" id="KW-0732">Signal</keyword>
<dbReference type="GO" id="GO:0007165">
    <property type="term" value="P:signal transduction"/>
    <property type="evidence" value="ECO:0007669"/>
    <property type="project" value="TreeGrafter"/>
</dbReference>
<feature type="domain" description="Tail specific protease" evidence="3">
    <location>
        <begin position="209"/>
        <end position="415"/>
    </location>
</feature>
<dbReference type="Proteomes" id="UP000309138">
    <property type="component" value="Unassembled WGS sequence"/>
</dbReference>
<dbReference type="Gene3D" id="3.30.750.170">
    <property type="match status" value="1"/>
</dbReference>
<dbReference type="SMART" id="SM00245">
    <property type="entry name" value="TSPc"/>
    <property type="match status" value="1"/>
</dbReference>
<dbReference type="InterPro" id="IPR005151">
    <property type="entry name" value="Tail-specific_protease"/>
</dbReference>
<dbReference type="PANTHER" id="PTHR32060">
    <property type="entry name" value="TAIL-SPECIFIC PROTEASE"/>
    <property type="match status" value="1"/>
</dbReference>
<dbReference type="GO" id="GO:0008236">
    <property type="term" value="F:serine-type peptidase activity"/>
    <property type="evidence" value="ECO:0007669"/>
    <property type="project" value="InterPro"/>
</dbReference>
<dbReference type="EMBL" id="SWKR01000002">
    <property type="protein sequence ID" value="TKD52265.1"/>
    <property type="molecule type" value="Genomic_DNA"/>
</dbReference>
<dbReference type="Pfam" id="PF03572">
    <property type="entry name" value="Peptidase_S41"/>
    <property type="match status" value="1"/>
</dbReference>
<dbReference type="GO" id="GO:0006508">
    <property type="term" value="P:proteolysis"/>
    <property type="evidence" value="ECO:0007669"/>
    <property type="project" value="InterPro"/>
</dbReference>
<dbReference type="AlphaFoldDB" id="A0A4U1L7D3"/>
<dbReference type="GO" id="GO:0030288">
    <property type="term" value="C:outer membrane-bounded periplasmic space"/>
    <property type="evidence" value="ECO:0007669"/>
    <property type="project" value="TreeGrafter"/>
</dbReference>
<dbReference type="Gene3D" id="2.30.42.10">
    <property type="match status" value="1"/>
</dbReference>
<feature type="region of interest" description="Disordered" evidence="1">
    <location>
        <begin position="461"/>
        <end position="484"/>
    </location>
</feature>
<dbReference type="PROSITE" id="PS51257">
    <property type="entry name" value="PROKAR_LIPOPROTEIN"/>
    <property type="match status" value="1"/>
</dbReference>
<dbReference type="Gene3D" id="3.90.226.10">
    <property type="entry name" value="2-enoyl-CoA Hydratase, Chain A, domain 1"/>
    <property type="match status" value="1"/>
</dbReference>
<dbReference type="CDD" id="cd07561">
    <property type="entry name" value="Peptidase_S41_CPP_like"/>
    <property type="match status" value="1"/>
</dbReference>
<keyword evidence="5" id="KW-1185">Reference proteome</keyword>
<name>A0A4U1L7D3_9SPHN</name>
<dbReference type="PANTHER" id="PTHR32060:SF30">
    <property type="entry name" value="CARBOXY-TERMINAL PROCESSING PROTEASE CTPA"/>
    <property type="match status" value="1"/>
</dbReference>